<keyword evidence="1 9" id="KW-0732">Signal</keyword>
<dbReference type="SUPFAM" id="SSF51989">
    <property type="entry name" value="Glycosyl hydrolases family 6, cellulases"/>
    <property type="match status" value="1"/>
</dbReference>
<dbReference type="EMBL" id="BAAAQF010000010">
    <property type="protein sequence ID" value="GAA1681519.1"/>
    <property type="molecule type" value="Genomic_DNA"/>
</dbReference>
<dbReference type="InterPro" id="IPR001919">
    <property type="entry name" value="CBD2"/>
</dbReference>
<gene>
    <name evidence="12" type="ORF">GCM10009830_30850</name>
</gene>
<evidence type="ECO:0000256" key="5">
    <source>
        <dbReference type="ARBA" id="ARBA00023277"/>
    </source>
</evidence>
<evidence type="ECO:0000256" key="10">
    <source>
        <dbReference type="SAM" id="MobiDB-lite"/>
    </source>
</evidence>
<dbReference type="Gene3D" id="3.20.20.40">
    <property type="entry name" value="1, 4-beta cellobiohydrolase"/>
    <property type="match status" value="1"/>
</dbReference>
<evidence type="ECO:0000313" key="12">
    <source>
        <dbReference type="EMBL" id="GAA1681519.1"/>
    </source>
</evidence>
<comment type="caution">
    <text evidence="12">The sequence shown here is derived from an EMBL/GenBank/DDBJ whole genome shotgun (WGS) entry which is preliminary data.</text>
</comment>
<keyword evidence="6 9" id="KW-0326">Glycosidase</keyword>
<dbReference type="Pfam" id="PF01341">
    <property type="entry name" value="Glyco_hydro_6"/>
    <property type="match status" value="1"/>
</dbReference>
<evidence type="ECO:0000256" key="9">
    <source>
        <dbReference type="RuleBase" id="RU361186"/>
    </source>
</evidence>
<accession>A0ABN2H478</accession>
<sequence length="446" mass="45441">MNRRQRLAAIVAATATAVAAALSAGLLLSPNAGAQDVSAQAEALWTNPNTQAARWVAQNPNDSRAAMIRDRIAETPAGTWFTQTSPTGGIASQVSAVVDGAAAAGAAPIMVVYNIPNRDCGGASGGGASSHSVYRGWIDQIAAELDGPAYIVLEPDVIAHDCYGSSELAQINASLAYAAQTLKAADSGVKVYIDTGHSNWLAPGTAASRLQAAGVQHADGFSINTSNYRTTAESTAYANQIQNIIGADKGAVIDTSRNGNGPSGSQWCDPSGRAVGNHPTTATGANGIDAYLWVKLPGEADGCAGAAGQFIPDIAYQLASNAGSGWPGDVEPTDPVTTDDPTSEEPTTGGPAGDCTVHIDTVSSWNGGWQGKVSMTADAAVNGWTVNWTWPGSQSVQSSWNVQLTSSGSTVTARDVGWNAAVGAGQTKELFGFVASGPAADFDVAC</sequence>
<dbReference type="EC" id="3.2.1.-" evidence="9"/>
<dbReference type="PANTHER" id="PTHR34876">
    <property type="match status" value="1"/>
</dbReference>
<dbReference type="PROSITE" id="PS00655">
    <property type="entry name" value="GLYCOSYL_HYDROL_F6_1"/>
    <property type="match status" value="1"/>
</dbReference>
<comment type="similarity">
    <text evidence="9">Belongs to the glycosyl hydrolase family 6.</text>
</comment>
<evidence type="ECO:0000256" key="3">
    <source>
        <dbReference type="ARBA" id="ARBA00023001"/>
    </source>
</evidence>
<dbReference type="InterPro" id="IPR001524">
    <property type="entry name" value="Glyco_hydro_6_CS"/>
</dbReference>
<evidence type="ECO:0000256" key="6">
    <source>
        <dbReference type="ARBA" id="ARBA00023295"/>
    </source>
</evidence>
<feature type="region of interest" description="Disordered" evidence="10">
    <location>
        <begin position="322"/>
        <end position="353"/>
    </location>
</feature>
<dbReference type="Gene3D" id="2.60.40.290">
    <property type="match status" value="1"/>
</dbReference>
<evidence type="ECO:0000313" key="13">
    <source>
        <dbReference type="Proteomes" id="UP001499851"/>
    </source>
</evidence>
<feature type="compositionally biased region" description="Low complexity" evidence="10">
    <location>
        <begin position="329"/>
        <end position="348"/>
    </location>
</feature>
<dbReference type="InterPro" id="IPR008965">
    <property type="entry name" value="CBM2/CBM3_carb-bd_dom_sf"/>
</dbReference>
<evidence type="ECO:0000256" key="8">
    <source>
        <dbReference type="PROSITE-ProRule" id="PRU10056"/>
    </source>
</evidence>
<evidence type="ECO:0000256" key="7">
    <source>
        <dbReference type="ARBA" id="ARBA00023326"/>
    </source>
</evidence>
<dbReference type="InterPro" id="IPR012291">
    <property type="entry name" value="CBM2_carb-bd_dom_sf"/>
</dbReference>
<feature type="active site" evidence="8">
    <location>
        <position position="119"/>
    </location>
</feature>
<dbReference type="Proteomes" id="UP001499851">
    <property type="component" value="Unassembled WGS sequence"/>
</dbReference>
<dbReference type="PANTHER" id="PTHR34876:SF4">
    <property type="entry name" value="1,4-BETA-D-GLUCAN CELLOBIOHYDROLASE C-RELATED"/>
    <property type="match status" value="1"/>
</dbReference>
<dbReference type="InterPro" id="IPR036434">
    <property type="entry name" value="Beta_cellobiohydrolase_sf"/>
</dbReference>
<proteinExistence type="inferred from homology"/>
<dbReference type="SMART" id="SM00637">
    <property type="entry name" value="CBD_II"/>
    <property type="match status" value="1"/>
</dbReference>
<dbReference type="InterPro" id="IPR016288">
    <property type="entry name" value="Beta_cellobiohydrolase"/>
</dbReference>
<name>A0ABN2H478_9ACTN</name>
<dbReference type="RefSeq" id="WP_344487883.1">
    <property type="nucleotide sequence ID" value="NZ_BAAAQF010000010.1"/>
</dbReference>
<keyword evidence="13" id="KW-1185">Reference proteome</keyword>
<evidence type="ECO:0000256" key="2">
    <source>
        <dbReference type="ARBA" id="ARBA00022801"/>
    </source>
</evidence>
<organism evidence="12 13">
    <name type="scientific">Glycomyces endophyticus</name>
    <dbReference type="NCBI Taxonomy" id="480996"/>
    <lineage>
        <taxon>Bacteria</taxon>
        <taxon>Bacillati</taxon>
        <taxon>Actinomycetota</taxon>
        <taxon>Actinomycetes</taxon>
        <taxon>Glycomycetales</taxon>
        <taxon>Glycomycetaceae</taxon>
        <taxon>Glycomyces</taxon>
    </lineage>
</organism>
<keyword evidence="5 9" id="KW-0119">Carbohydrate metabolism</keyword>
<feature type="chain" id="PRO_5045012751" description="Glucanase" evidence="9">
    <location>
        <begin position="35"/>
        <end position="446"/>
    </location>
</feature>
<keyword evidence="3 9" id="KW-0136">Cellulose degradation</keyword>
<evidence type="ECO:0000256" key="1">
    <source>
        <dbReference type="ARBA" id="ARBA00022729"/>
    </source>
</evidence>
<dbReference type="PROSITE" id="PS51173">
    <property type="entry name" value="CBM2"/>
    <property type="match status" value="1"/>
</dbReference>
<keyword evidence="4" id="KW-1015">Disulfide bond</keyword>
<dbReference type="SUPFAM" id="SSF49384">
    <property type="entry name" value="Carbohydrate-binding domain"/>
    <property type="match status" value="1"/>
</dbReference>
<protein>
    <recommendedName>
        <fullName evidence="9">Glucanase</fullName>
        <ecNumber evidence="9">3.2.1.-</ecNumber>
    </recommendedName>
</protein>
<dbReference type="PRINTS" id="PR00733">
    <property type="entry name" value="GLHYDRLASE6"/>
</dbReference>
<dbReference type="Pfam" id="PF00553">
    <property type="entry name" value="CBM_2"/>
    <property type="match status" value="1"/>
</dbReference>
<keyword evidence="2 9" id="KW-0378">Hydrolase</keyword>
<feature type="signal peptide" evidence="9">
    <location>
        <begin position="1"/>
        <end position="34"/>
    </location>
</feature>
<keyword evidence="7 9" id="KW-0624">Polysaccharide degradation</keyword>
<reference evidence="12 13" key="1">
    <citation type="journal article" date="2019" name="Int. J. Syst. Evol. Microbiol.">
        <title>The Global Catalogue of Microorganisms (GCM) 10K type strain sequencing project: providing services to taxonomists for standard genome sequencing and annotation.</title>
        <authorList>
            <consortium name="The Broad Institute Genomics Platform"/>
            <consortium name="The Broad Institute Genome Sequencing Center for Infectious Disease"/>
            <person name="Wu L."/>
            <person name="Ma J."/>
        </authorList>
    </citation>
    <scope>NUCLEOTIDE SEQUENCE [LARGE SCALE GENOMIC DNA]</scope>
    <source>
        <strain evidence="12 13">JCM 16001</strain>
    </source>
</reference>
<dbReference type="GO" id="GO:0016787">
    <property type="term" value="F:hydrolase activity"/>
    <property type="evidence" value="ECO:0007669"/>
    <property type="project" value="UniProtKB-KW"/>
</dbReference>
<feature type="domain" description="CBM2" evidence="11">
    <location>
        <begin position="348"/>
        <end position="446"/>
    </location>
</feature>
<evidence type="ECO:0000256" key="4">
    <source>
        <dbReference type="ARBA" id="ARBA00023157"/>
    </source>
</evidence>
<evidence type="ECO:0000259" key="11">
    <source>
        <dbReference type="PROSITE" id="PS51173"/>
    </source>
</evidence>